<feature type="compositionally biased region" description="Low complexity" evidence="1">
    <location>
        <begin position="373"/>
        <end position="386"/>
    </location>
</feature>
<dbReference type="OrthoDB" id="2148946at2759"/>
<feature type="compositionally biased region" description="Polar residues" evidence="1">
    <location>
        <begin position="308"/>
        <end position="350"/>
    </location>
</feature>
<feature type="compositionally biased region" description="Basic and acidic residues" evidence="1">
    <location>
        <begin position="357"/>
        <end position="372"/>
    </location>
</feature>
<dbReference type="GO" id="GO:0032153">
    <property type="term" value="C:cell division site"/>
    <property type="evidence" value="ECO:0007669"/>
    <property type="project" value="TreeGrafter"/>
</dbReference>
<organism evidence="2 3">
    <name type="scientific">Candida tropicalis (strain ATCC MYA-3404 / T1)</name>
    <name type="common">Yeast</name>
    <dbReference type="NCBI Taxonomy" id="294747"/>
    <lineage>
        <taxon>Eukaryota</taxon>
        <taxon>Fungi</taxon>
        <taxon>Dikarya</taxon>
        <taxon>Ascomycota</taxon>
        <taxon>Saccharomycotina</taxon>
        <taxon>Pichiomycetes</taxon>
        <taxon>Debaryomycetaceae</taxon>
        <taxon>Candida/Lodderomyces clade</taxon>
        <taxon>Candida</taxon>
    </lineage>
</organism>
<evidence type="ECO:0008006" key="4">
    <source>
        <dbReference type="Google" id="ProtNLM"/>
    </source>
</evidence>
<dbReference type="STRING" id="294747.C5MDE5"/>
<feature type="compositionally biased region" description="Low complexity" evidence="1">
    <location>
        <begin position="268"/>
        <end position="307"/>
    </location>
</feature>
<dbReference type="InterPro" id="IPR011990">
    <property type="entry name" value="TPR-like_helical_dom_sf"/>
</dbReference>
<dbReference type="PANTHER" id="PTHR43628">
    <property type="entry name" value="ACTIVATOR OF C KINASE PROTEIN 1-RELATED"/>
    <property type="match status" value="1"/>
</dbReference>
<dbReference type="SMART" id="SM00671">
    <property type="entry name" value="SEL1"/>
    <property type="match status" value="2"/>
</dbReference>
<dbReference type="PANTHER" id="PTHR43628:SF11">
    <property type="entry name" value="PROTEIN DSF2"/>
    <property type="match status" value="1"/>
</dbReference>
<proteinExistence type="predicted"/>
<dbReference type="GO" id="GO:0010972">
    <property type="term" value="P:negative regulation of G2/M transition of mitotic cell cycle"/>
    <property type="evidence" value="ECO:0007669"/>
    <property type="project" value="TreeGrafter"/>
</dbReference>
<evidence type="ECO:0000256" key="1">
    <source>
        <dbReference type="SAM" id="MobiDB-lite"/>
    </source>
</evidence>
<dbReference type="HOGENOM" id="CLU_458564_0_0_1"/>
<evidence type="ECO:0000313" key="3">
    <source>
        <dbReference type="Proteomes" id="UP000002037"/>
    </source>
</evidence>
<dbReference type="EMBL" id="GG692399">
    <property type="protein sequence ID" value="EER32575.1"/>
    <property type="molecule type" value="Genomic_DNA"/>
</dbReference>
<dbReference type="eggNOG" id="ENOG502QV88">
    <property type="taxonomic scope" value="Eukaryota"/>
</dbReference>
<name>C5MDE5_CANTT</name>
<dbReference type="Pfam" id="PF08238">
    <property type="entry name" value="Sel1"/>
    <property type="match status" value="2"/>
</dbReference>
<dbReference type="AlphaFoldDB" id="C5MDE5"/>
<dbReference type="InterPro" id="IPR052945">
    <property type="entry name" value="Mitotic_Regulator"/>
</dbReference>
<sequence>MDEYIKSTLEVPTNIRHYPNSPLQSIERLHKRPITSPETNSNNLPVSPISQELINDANMDRESIYSFDSVSTSGRLLDRLGLEDDDDNYDDDSYSMLNKRESMASIQTTGRLLDRLELDGSRMQPQVQNKMLPQQRNVLPIQPVNSLGDIRGLKNQSSPQALQRRLTELQKENHRHNVKEKVGEEELTKDECIKNEGKPNLVASVQKPIQTTMNNIQPPQKPQSAPAHLKHVPMNLVFKNTNNSAETIKSDAASLKKVDTQKSQTPEGNGPSSLSNSPMLSPNNSSFPSATNSPAISAASSTTSLRTLQNQYQSEPNVPTLSSLEMKTRANRSNSVRPISQRVQYVTRTPSAPAIRKRSDESTERLGMRVRSDSTNSNFSTNSIESASSQGALTPPPSSSAQQQQQLLDLSNPEQRTNYALHLRSIGNHREASYQLQIAANIPFNYPKAMFLYAMALKYGQGVKQNDRHAIKWLTKCILLSSSSINSSNISIVIDKLNGLPLEDVVRLIMKNLRNTVDKDVHKNGQDPLSLYPIFSKLTKNQISKVVSVSRSKGDVVACSYFELGILLFNGSGSIEDGICCLEKAGSMGYIDAMVKLGEIWSQKSKSHKKDLNKAAAWLRLAELLGVKDIGNSWIYKDKYNK</sequence>
<feature type="region of interest" description="Disordered" evidence="1">
    <location>
        <begin position="253"/>
        <end position="407"/>
    </location>
</feature>
<dbReference type="VEuPathDB" id="FungiDB:CTRG_04246"/>
<dbReference type="Gene3D" id="1.25.40.10">
    <property type="entry name" value="Tetratricopeptide repeat domain"/>
    <property type="match status" value="2"/>
</dbReference>
<dbReference type="Proteomes" id="UP000002037">
    <property type="component" value="Unassembled WGS sequence"/>
</dbReference>
<protein>
    <recommendedName>
        <fullName evidence="4">Protein DSF2</fullName>
    </recommendedName>
</protein>
<gene>
    <name evidence="2" type="ORF">CTRG_04246</name>
</gene>
<dbReference type="SUPFAM" id="SSF81901">
    <property type="entry name" value="HCP-like"/>
    <property type="match status" value="1"/>
</dbReference>
<dbReference type="InterPro" id="IPR006597">
    <property type="entry name" value="Sel1-like"/>
</dbReference>
<reference evidence="2 3" key="1">
    <citation type="journal article" date="2009" name="Nature">
        <title>Evolution of pathogenicity and sexual reproduction in eight Candida genomes.</title>
        <authorList>
            <person name="Butler G."/>
            <person name="Rasmussen M.D."/>
            <person name="Lin M.F."/>
            <person name="Santos M.A."/>
            <person name="Sakthikumar S."/>
            <person name="Munro C.A."/>
            <person name="Rheinbay E."/>
            <person name="Grabherr M."/>
            <person name="Forche A."/>
            <person name="Reedy J.L."/>
            <person name="Agrafioti I."/>
            <person name="Arnaud M.B."/>
            <person name="Bates S."/>
            <person name="Brown A.J."/>
            <person name="Brunke S."/>
            <person name="Costanzo M.C."/>
            <person name="Fitzpatrick D.A."/>
            <person name="de Groot P.W."/>
            <person name="Harris D."/>
            <person name="Hoyer L.L."/>
            <person name="Hube B."/>
            <person name="Klis F.M."/>
            <person name="Kodira C."/>
            <person name="Lennard N."/>
            <person name="Logue M.E."/>
            <person name="Martin R."/>
            <person name="Neiman A.M."/>
            <person name="Nikolaou E."/>
            <person name="Quail M.A."/>
            <person name="Quinn J."/>
            <person name="Santos M.C."/>
            <person name="Schmitzberger F.F."/>
            <person name="Sherlock G."/>
            <person name="Shah P."/>
            <person name="Silverstein K.A."/>
            <person name="Skrzypek M.S."/>
            <person name="Soll D."/>
            <person name="Staggs R."/>
            <person name="Stansfield I."/>
            <person name="Stumpf M.P."/>
            <person name="Sudbery P.E."/>
            <person name="Srikantha T."/>
            <person name="Zeng Q."/>
            <person name="Berman J."/>
            <person name="Berriman M."/>
            <person name="Heitman J."/>
            <person name="Gow N.A."/>
            <person name="Lorenz M.C."/>
            <person name="Birren B.W."/>
            <person name="Kellis M."/>
            <person name="Cuomo C.A."/>
        </authorList>
    </citation>
    <scope>NUCLEOTIDE SEQUENCE [LARGE SCALE GENOMIC DNA]</scope>
    <source>
        <strain evidence="3">ATCC MYA-3404 / T1</strain>
    </source>
</reference>
<dbReference type="GeneID" id="8298794"/>
<keyword evidence="3" id="KW-1185">Reference proteome</keyword>
<dbReference type="RefSeq" id="XP_002549949.1">
    <property type="nucleotide sequence ID" value="XM_002549903.1"/>
</dbReference>
<accession>C5MDE5</accession>
<evidence type="ECO:0000313" key="2">
    <source>
        <dbReference type="EMBL" id="EER32575.1"/>
    </source>
</evidence>
<dbReference type="KEGG" id="ctp:CTRG_04246"/>